<dbReference type="OrthoDB" id="9768177at2"/>
<dbReference type="PROSITE" id="PS52016">
    <property type="entry name" value="TONB_DEPENDENT_REC_3"/>
    <property type="match status" value="1"/>
</dbReference>
<dbReference type="Pfam" id="PF13715">
    <property type="entry name" value="CarbopepD_reg_2"/>
    <property type="match status" value="1"/>
</dbReference>
<dbReference type="Gene3D" id="2.40.170.20">
    <property type="entry name" value="TonB-dependent receptor, beta-barrel domain"/>
    <property type="match status" value="1"/>
</dbReference>
<comment type="caution">
    <text evidence="9">The sequence shown here is derived from an EMBL/GenBank/DDBJ whole genome shotgun (WGS) entry which is preliminary data.</text>
</comment>
<keyword evidence="3 7" id="KW-1134">Transmembrane beta strand</keyword>
<keyword evidence="4 7" id="KW-0812">Transmembrane</keyword>
<feature type="domain" description="TonB-dependent receptor plug" evidence="8">
    <location>
        <begin position="236"/>
        <end position="347"/>
    </location>
</feature>
<dbReference type="Gene3D" id="2.170.130.10">
    <property type="entry name" value="TonB-dependent receptor, plug domain"/>
    <property type="match status" value="1"/>
</dbReference>
<evidence type="ECO:0000256" key="1">
    <source>
        <dbReference type="ARBA" id="ARBA00004571"/>
    </source>
</evidence>
<keyword evidence="10" id="KW-1185">Reference proteome</keyword>
<protein>
    <submittedName>
        <fullName evidence="9">TonB-linked SusC/RagA family outer membrane protein</fullName>
    </submittedName>
</protein>
<comment type="similarity">
    <text evidence="7">Belongs to the TonB-dependent receptor family.</text>
</comment>
<dbReference type="NCBIfam" id="TIGR04057">
    <property type="entry name" value="SusC_RagA_signa"/>
    <property type="match status" value="1"/>
</dbReference>
<evidence type="ECO:0000256" key="3">
    <source>
        <dbReference type="ARBA" id="ARBA00022452"/>
    </source>
</evidence>
<dbReference type="AlphaFoldDB" id="A0A4Q7MLG2"/>
<proteinExistence type="inferred from homology"/>
<evidence type="ECO:0000256" key="4">
    <source>
        <dbReference type="ARBA" id="ARBA00022692"/>
    </source>
</evidence>
<comment type="subcellular location">
    <subcellularLocation>
        <location evidence="1 7">Cell outer membrane</location>
        <topology evidence="1 7">Multi-pass membrane protein</topology>
    </subcellularLocation>
</comment>
<dbReference type="InterPro" id="IPR036942">
    <property type="entry name" value="Beta-barrel_TonB_sf"/>
</dbReference>
<organism evidence="9 10">
    <name type="scientific">Pseudobacter ginsenosidimutans</name>
    <dbReference type="NCBI Taxonomy" id="661488"/>
    <lineage>
        <taxon>Bacteria</taxon>
        <taxon>Pseudomonadati</taxon>
        <taxon>Bacteroidota</taxon>
        <taxon>Chitinophagia</taxon>
        <taxon>Chitinophagales</taxon>
        <taxon>Chitinophagaceae</taxon>
        <taxon>Pseudobacter</taxon>
    </lineage>
</organism>
<reference evidence="9 10" key="1">
    <citation type="submission" date="2019-02" db="EMBL/GenBank/DDBJ databases">
        <title>Genomic Encyclopedia of Type Strains, Phase IV (KMG-IV): sequencing the most valuable type-strain genomes for metagenomic binning, comparative biology and taxonomic classification.</title>
        <authorList>
            <person name="Goeker M."/>
        </authorList>
    </citation>
    <scope>NUCLEOTIDE SEQUENCE [LARGE SCALE GENOMIC DNA]</scope>
    <source>
        <strain evidence="9 10">DSM 18116</strain>
    </source>
</reference>
<evidence type="ECO:0000259" key="8">
    <source>
        <dbReference type="Pfam" id="PF07715"/>
    </source>
</evidence>
<dbReference type="InterPro" id="IPR008969">
    <property type="entry name" value="CarboxyPept-like_regulatory"/>
</dbReference>
<dbReference type="EMBL" id="SGXA01000003">
    <property type="protein sequence ID" value="RZS69144.1"/>
    <property type="molecule type" value="Genomic_DNA"/>
</dbReference>
<dbReference type="Pfam" id="PF07715">
    <property type="entry name" value="Plug"/>
    <property type="match status" value="1"/>
</dbReference>
<dbReference type="InterPro" id="IPR012910">
    <property type="entry name" value="Plug_dom"/>
</dbReference>
<dbReference type="InterPro" id="IPR023997">
    <property type="entry name" value="TonB-dep_OMP_SusC/RagA_CS"/>
</dbReference>
<evidence type="ECO:0000313" key="9">
    <source>
        <dbReference type="EMBL" id="RZS69144.1"/>
    </source>
</evidence>
<dbReference type="InterPro" id="IPR023996">
    <property type="entry name" value="TonB-dep_OMP_SusC/RagA"/>
</dbReference>
<keyword evidence="6 7" id="KW-0998">Cell outer membrane</keyword>
<dbReference type="Proteomes" id="UP000293874">
    <property type="component" value="Unassembled WGS sequence"/>
</dbReference>
<dbReference type="InterPro" id="IPR039426">
    <property type="entry name" value="TonB-dep_rcpt-like"/>
</dbReference>
<accession>A0A4Q7MLG2</accession>
<evidence type="ECO:0000256" key="7">
    <source>
        <dbReference type="PROSITE-ProRule" id="PRU01360"/>
    </source>
</evidence>
<evidence type="ECO:0000256" key="5">
    <source>
        <dbReference type="ARBA" id="ARBA00023136"/>
    </source>
</evidence>
<gene>
    <name evidence="9" type="ORF">EV199_4970</name>
</gene>
<evidence type="ECO:0000256" key="2">
    <source>
        <dbReference type="ARBA" id="ARBA00022448"/>
    </source>
</evidence>
<dbReference type="SUPFAM" id="SSF49464">
    <property type="entry name" value="Carboxypeptidase regulatory domain-like"/>
    <property type="match status" value="1"/>
</dbReference>
<name>A0A4Q7MLG2_9BACT</name>
<sequence length="1189" mass="133835">MQKTAFCGWSARGSNRHFTQTLLVMKLTTLFLTLGFLNVSAKAVSQNVTFSGEEVLLESVFFSVEKQTGYLFLYDNSIKELAKPVSLSVKDVSIEKFLEIVFRSQPLLQFKIGNKTILVSRKPGSDRRPESTGTLNLLKDTLIKVKGYVAGLNNQPLAGATIRIRGKNGTTISDDKGYFEINTTPGSKLVISYIGFHEKELIIKNAEPIRIKLVQKENNIEAVEVKFNTGYQELPQERATGSFSHINNAMLNRAVGGTILERLEGIANGLLFDRSTLAGEDVKGKPEIRVRGLSTIEESLRGPLIVLDNFPYDGDINTINPNDIESITILRDAAAASIWGASAGNGVIVITTKKGKYNQPVRVTFNKNITVFEKPDLFYNQNYLPAPVVMAAQKELFTRGAYTINTQTLLPSYVELLIKQRDGLIDPDDFTKQETIMRNNDLRAQSSQYLYQPGINDQYAIGVNGGGNNHKYVLSAGYDQNRSNVVLDKDSRINVSIQNTFRVNPDLEISGSVWVTKKQEIDNGLSHRDLNFFNNAGFVDIYDRIADEHGMPTAIAKAYRSAYRDNAENIGLLNWQYKPMEDRYLVDNRTVSQDLRLNTNIKYRFFKSLNAELSYQHHTNSSKQVSLYDKTSYYVRNLVNRYTQTNGTKVIPHDAIKMFDGIRELSSHSGRLQLNYRETIAGEHEISALGGVEIRENVSGTQPGTTLYGYNKETWQGIARYDYITRYPVRPTGTAQIPFSTSTDTRIINRFLSYFGNASYTYLQRYSLSGSMRWDGSNLLGVKSNQRGTMLWSLGGSWDLHREHFYDVSWLSYLRLRATVGSAGNIDKSQSHYPTISLGTYAENGLSVATLRHPGNPYLRWEQVNISNWGIDWRILNNRISGSFEYYSKHAKDLLGNNMMGPTTGVTTNYKINYAALRTLGMDIQITSRNTTGEIGWTTTLLLNYSSNKITHFNKPAVSNIADFLTTGRPPVELGKSVDLIYALPWYGLNPLTGQPLIYLNGEVSHDYATYYNSLSKNDILISGVTVPPFTGTIRNNLSWKGLELSAIVAFKTGYVFRRKSMLPGREYSATAALYHMDYFKRWQKPGDELFTQVPAYSPDNINQRWAVYMNSEELITKGDAIRLQDVSVSYSINESIAGKIHAKMIRIYGYARNLGILWRANKHGIDPDFPNADYPAPKSFAIGLQVEF</sequence>
<dbReference type="RefSeq" id="WP_130543507.1">
    <property type="nucleotide sequence ID" value="NZ_CP042431.1"/>
</dbReference>
<keyword evidence="2 7" id="KW-0813">Transport</keyword>
<dbReference type="Gene3D" id="2.60.40.1120">
    <property type="entry name" value="Carboxypeptidase-like, regulatory domain"/>
    <property type="match status" value="1"/>
</dbReference>
<dbReference type="NCBIfam" id="TIGR04056">
    <property type="entry name" value="OMP_RagA_SusC"/>
    <property type="match status" value="1"/>
</dbReference>
<evidence type="ECO:0000256" key="6">
    <source>
        <dbReference type="ARBA" id="ARBA00023237"/>
    </source>
</evidence>
<keyword evidence="5 7" id="KW-0472">Membrane</keyword>
<evidence type="ECO:0000313" key="10">
    <source>
        <dbReference type="Proteomes" id="UP000293874"/>
    </source>
</evidence>
<dbReference type="SUPFAM" id="SSF56935">
    <property type="entry name" value="Porins"/>
    <property type="match status" value="1"/>
</dbReference>
<dbReference type="GO" id="GO:0009279">
    <property type="term" value="C:cell outer membrane"/>
    <property type="evidence" value="ECO:0007669"/>
    <property type="project" value="UniProtKB-SubCell"/>
</dbReference>
<dbReference type="InterPro" id="IPR037066">
    <property type="entry name" value="Plug_dom_sf"/>
</dbReference>